<feature type="active site" description="Proton acceptor; for phosphorylation activity. Proton donor; for dephosphorylation activity" evidence="14">
    <location>
        <position position="183"/>
    </location>
</feature>
<dbReference type="GO" id="GO:0006109">
    <property type="term" value="P:regulation of carbohydrate metabolic process"/>
    <property type="evidence" value="ECO:0007669"/>
    <property type="project" value="UniProtKB-UniRule"/>
</dbReference>
<feature type="domain" description="HPr(Ser) kinase/phosphorylase N-terminal" evidence="15">
    <location>
        <begin position="10"/>
        <end position="133"/>
    </location>
</feature>
<keyword evidence="9 14" id="KW-0067">ATP-binding</keyword>
<dbReference type="SUPFAM" id="SSF75138">
    <property type="entry name" value="HprK N-terminal domain-like"/>
    <property type="match status" value="1"/>
</dbReference>
<evidence type="ECO:0000256" key="13">
    <source>
        <dbReference type="ARBA" id="ARBA00047657"/>
    </source>
</evidence>
<sequence>MEKVRRDPASLSQLVKDFDLEVVYKGLDYDTRMITIPDVNRPALQLVGFYDYFEPKRLQILGKAEFTFLKAMPLEQRRKVFEDLLRCEIPALIIARNMEIFPELMEIARKHGRTLLRTEKTTVELTSHIIDYLNRALAPQITRHGVLMNIYGQGVLMIGDSGIGKSETAIELLKRGHRLVADDAVEIRRISDSLYGSAPEIIRHYIEIRGIGIIDVQQLFGMGAVQFDSDIEIVIHLEPWQDGKFYDRLGLEGDTYTILGVQLPYVTIPVRPGRNLAGIVEIAAMKNRQMRYGYNSARDFMTQFDKKMDELARQAKEKQ</sequence>
<dbReference type="Pfam" id="PF07475">
    <property type="entry name" value="Hpr_kinase_C"/>
    <property type="match status" value="1"/>
</dbReference>
<dbReference type="EMBL" id="JAJEPW010000014">
    <property type="protein sequence ID" value="MCC2129161.1"/>
    <property type="molecule type" value="Genomic_DNA"/>
</dbReference>
<organism evidence="17 18">
    <name type="scientific">Brotocaccenecus cirricatena</name>
    <dbReference type="NCBI Taxonomy" id="3064195"/>
    <lineage>
        <taxon>Bacteria</taxon>
        <taxon>Bacillati</taxon>
        <taxon>Bacillota</taxon>
        <taxon>Clostridia</taxon>
        <taxon>Eubacteriales</taxon>
        <taxon>Oscillospiraceae</taxon>
        <taxon>Brotocaccenecus</taxon>
    </lineage>
</organism>
<evidence type="ECO:0000259" key="15">
    <source>
        <dbReference type="Pfam" id="PF02603"/>
    </source>
</evidence>
<feature type="binding site" evidence="14">
    <location>
        <position position="166"/>
    </location>
    <ligand>
        <name>Mg(2+)</name>
        <dbReference type="ChEBI" id="CHEBI:18420"/>
    </ligand>
</feature>
<keyword evidence="18" id="KW-1185">Reference proteome</keyword>
<proteinExistence type="inferred from homology"/>
<dbReference type="Gene3D" id="3.40.1390.20">
    <property type="entry name" value="HprK N-terminal domain-like"/>
    <property type="match status" value="1"/>
</dbReference>
<dbReference type="PANTHER" id="PTHR30305:SF1">
    <property type="entry name" value="HPR KINASE_PHOSPHORYLASE"/>
    <property type="match status" value="1"/>
</dbReference>
<evidence type="ECO:0000256" key="4">
    <source>
        <dbReference type="ARBA" id="ARBA00022527"/>
    </source>
</evidence>
<evidence type="ECO:0000256" key="9">
    <source>
        <dbReference type="ARBA" id="ARBA00022840"/>
    </source>
</evidence>
<evidence type="ECO:0000313" key="18">
    <source>
        <dbReference type="Proteomes" id="UP001199319"/>
    </source>
</evidence>
<feature type="binding site" evidence="14">
    <location>
        <begin position="159"/>
        <end position="166"/>
    </location>
    <ligand>
        <name>ATP</name>
        <dbReference type="ChEBI" id="CHEBI:30616"/>
    </ligand>
</feature>
<comment type="catalytic activity">
    <reaction evidence="13 14">
        <text>[HPr protein]-O-phospho-L-serine + phosphate + H(+) = [HPr protein]-L-serine + diphosphate</text>
        <dbReference type="Rhea" id="RHEA:46604"/>
        <dbReference type="Rhea" id="RHEA-COMP:11602"/>
        <dbReference type="Rhea" id="RHEA-COMP:11603"/>
        <dbReference type="ChEBI" id="CHEBI:15378"/>
        <dbReference type="ChEBI" id="CHEBI:29999"/>
        <dbReference type="ChEBI" id="CHEBI:33019"/>
        <dbReference type="ChEBI" id="CHEBI:43474"/>
        <dbReference type="ChEBI" id="CHEBI:83421"/>
    </reaction>
</comment>
<evidence type="ECO:0000256" key="8">
    <source>
        <dbReference type="ARBA" id="ARBA00022777"/>
    </source>
</evidence>
<comment type="similarity">
    <text evidence="3 14">Belongs to the HPrK/P family.</text>
</comment>
<dbReference type="GO" id="GO:0004674">
    <property type="term" value="F:protein serine/threonine kinase activity"/>
    <property type="evidence" value="ECO:0007669"/>
    <property type="project" value="UniProtKB-KW"/>
</dbReference>
<evidence type="ECO:0000256" key="6">
    <source>
        <dbReference type="ARBA" id="ARBA00022723"/>
    </source>
</evidence>
<dbReference type="HAMAP" id="MF_01249">
    <property type="entry name" value="HPr_kinase"/>
    <property type="match status" value="1"/>
</dbReference>
<dbReference type="Proteomes" id="UP001199319">
    <property type="component" value="Unassembled WGS sequence"/>
</dbReference>
<comment type="cofactor">
    <cofactor evidence="2 14">
        <name>Mg(2+)</name>
        <dbReference type="ChEBI" id="CHEBI:18420"/>
    </cofactor>
</comment>
<accession>A0AAE3AFT4</accession>
<evidence type="ECO:0000256" key="11">
    <source>
        <dbReference type="ARBA" id="ARBA00023268"/>
    </source>
</evidence>
<dbReference type="InterPro" id="IPR028979">
    <property type="entry name" value="Ser_kin/Pase_Hpr-like_N_sf"/>
</dbReference>
<evidence type="ECO:0000256" key="3">
    <source>
        <dbReference type="ARBA" id="ARBA00006883"/>
    </source>
</evidence>
<keyword evidence="4 14" id="KW-0723">Serine/threonine-protein kinase</keyword>
<evidence type="ECO:0000256" key="10">
    <source>
        <dbReference type="ARBA" id="ARBA00022842"/>
    </source>
</evidence>
<dbReference type="SUPFAM" id="SSF53795">
    <property type="entry name" value="PEP carboxykinase-like"/>
    <property type="match status" value="1"/>
</dbReference>
<comment type="subunit">
    <text evidence="14">Homohexamer.</text>
</comment>
<dbReference type="FunFam" id="3.40.50.300:FF:000174">
    <property type="entry name" value="HPr kinase/phosphorylase"/>
    <property type="match status" value="1"/>
</dbReference>
<dbReference type="InterPro" id="IPR027417">
    <property type="entry name" value="P-loop_NTPase"/>
</dbReference>
<evidence type="ECO:0000256" key="1">
    <source>
        <dbReference type="ARBA" id="ARBA00001120"/>
    </source>
</evidence>
<comment type="catalytic activity">
    <reaction evidence="1 14">
        <text>[HPr protein]-L-serine + ATP = [HPr protein]-O-phospho-L-serine + ADP + H(+)</text>
        <dbReference type="Rhea" id="RHEA:46600"/>
        <dbReference type="Rhea" id="RHEA-COMP:11602"/>
        <dbReference type="Rhea" id="RHEA-COMP:11603"/>
        <dbReference type="ChEBI" id="CHEBI:15378"/>
        <dbReference type="ChEBI" id="CHEBI:29999"/>
        <dbReference type="ChEBI" id="CHEBI:30616"/>
        <dbReference type="ChEBI" id="CHEBI:83421"/>
        <dbReference type="ChEBI" id="CHEBI:456216"/>
    </reaction>
</comment>
<dbReference type="GO" id="GO:0000155">
    <property type="term" value="F:phosphorelay sensor kinase activity"/>
    <property type="evidence" value="ECO:0007669"/>
    <property type="project" value="InterPro"/>
</dbReference>
<keyword evidence="5 14" id="KW-0808">Transferase</keyword>
<dbReference type="CDD" id="cd01918">
    <property type="entry name" value="HprK_C"/>
    <property type="match status" value="1"/>
</dbReference>
<keyword evidence="8 14" id="KW-0418">Kinase</keyword>
<dbReference type="GO" id="GO:0005524">
    <property type="term" value="F:ATP binding"/>
    <property type="evidence" value="ECO:0007669"/>
    <property type="project" value="UniProtKB-UniRule"/>
</dbReference>
<dbReference type="InterPro" id="IPR011104">
    <property type="entry name" value="Hpr_kin/Pase_C"/>
</dbReference>
<dbReference type="Pfam" id="PF02603">
    <property type="entry name" value="Hpr_kinase_N"/>
    <property type="match status" value="1"/>
</dbReference>
<reference evidence="17" key="1">
    <citation type="submission" date="2021-10" db="EMBL/GenBank/DDBJ databases">
        <title>Anaerobic single-cell dispensing facilitates the cultivation of human gut bacteria.</title>
        <authorList>
            <person name="Afrizal A."/>
        </authorList>
    </citation>
    <scope>NUCLEOTIDE SEQUENCE</scope>
    <source>
        <strain evidence="17">CLA-AA-H272</strain>
    </source>
</reference>
<keyword evidence="12 14" id="KW-0119">Carbohydrate metabolism</keyword>
<keyword evidence="11 14" id="KW-0511">Multifunctional enzyme</keyword>
<evidence type="ECO:0000259" key="16">
    <source>
        <dbReference type="Pfam" id="PF07475"/>
    </source>
</evidence>
<dbReference type="NCBIfam" id="TIGR00679">
    <property type="entry name" value="hpr-ser"/>
    <property type="match status" value="1"/>
</dbReference>
<gene>
    <name evidence="14 17" type="primary">hprK</name>
    <name evidence="17" type="ORF">LKD37_06460</name>
</gene>
<keyword evidence="10 14" id="KW-0460">Magnesium</keyword>
<dbReference type="InterPro" id="IPR011126">
    <property type="entry name" value="Hpr_kin/Pase_Hpr_N"/>
</dbReference>
<comment type="function">
    <text evidence="14">Catalyzes the ATP- as well as the pyrophosphate-dependent phosphorylation of a specific serine residue in HPr, a phosphocarrier protein of the phosphoenolpyruvate-dependent sugar phosphotransferase system (PTS). HprK/P also catalyzes the pyrophosphate-producing, inorganic phosphate-dependent dephosphorylation (phosphorolysis) of seryl-phosphorylated HPr (P-Ser-HPr). The two antagonistic activities of HprK/P are regulated by several intracellular metabolites, which change their concentration in response to the absence or presence of rapidly metabolisable carbon sources (glucose, fructose, etc.) in the growth medium. Therefore, by controlling the phosphorylation state of HPr, HPrK/P is a sensor enzyme that plays a major role in the regulation of carbon metabolism and sugar transport: it mediates carbon catabolite repression (CCR), and regulates PTS-catalyzed carbohydrate uptake and inducer exclusion.</text>
</comment>
<evidence type="ECO:0000313" key="17">
    <source>
        <dbReference type="EMBL" id="MCC2129161.1"/>
    </source>
</evidence>
<feature type="active site" evidence="14">
    <location>
        <position position="165"/>
    </location>
</feature>
<dbReference type="EC" id="2.7.11.-" evidence="14"/>
<dbReference type="RefSeq" id="WP_302928456.1">
    <property type="nucleotide sequence ID" value="NZ_JAJEPW010000014.1"/>
</dbReference>
<feature type="active site" evidence="14">
    <location>
        <position position="144"/>
    </location>
</feature>
<dbReference type="AlphaFoldDB" id="A0AAE3AFT4"/>
<dbReference type="GO" id="GO:0004712">
    <property type="term" value="F:protein serine/threonine/tyrosine kinase activity"/>
    <property type="evidence" value="ECO:0007669"/>
    <property type="project" value="UniProtKB-UniRule"/>
</dbReference>
<feature type="binding site" evidence="14">
    <location>
        <position position="207"/>
    </location>
    <ligand>
        <name>Mg(2+)</name>
        <dbReference type="ChEBI" id="CHEBI:18420"/>
    </ligand>
</feature>
<keyword evidence="6 14" id="KW-0479">Metal-binding</keyword>
<evidence type="ECO:0000256" key="12">
    <source>
        <dbReference type="ARBA" id="ARBA00023277"/>
    </source>
</evidence>
<keyword evidence="7 14" id="KW-0547">Nucleotide-binding</keyword>
<feature type="domain" description="HPr kinase/phosphorylase C-terminal" evidence="16">
    <location>
        <begin position="136"/>
        <end position="303"/>
    </location>
</feature>
<dbReference type="PANTHER" id="PTHR30305">
    <property type="entry name" value="PROTEIN YJDM-RELATED"/>
    <property type="match status" value="1"/>
</dbReference>
<protein>
    <recommendedName>
        <fullName evidence="14">HPr kinase/phosphorylase</fullName>
        <shortName evidence="14">HPrK/P</shortName>
        <ecNumber evidence="14">2.7.11.-</ecNumber>
        <ecNumber evidence="14">2.7.4.-</ecNumber>
    </recommendedName>
    <alternativeName>
        <fullName evidence="14">HPr(Ser) kinase/phosphorylase</fullName>
    </alternativeName>
</protein>
<evidence type="ECO:0000256" key="14">
    <source>
        <dbReference type="HAMAP-Rule" id="MF_01249"/>
    </source>
</evidence>
<comment type="domain">
    <text evidence="14">The Walker A ATP-binding motif also binds Pi and PPi.</text>
</comment>
<evidence type="ECO:0000256" key="7">
    <source>
        <dbReference type="ARBA" id="ARBA00022741"/>
    </source>
</evidence>
<dbReference type="InterPro" id="IPR003755">
    <property type="entry name" value="HPr(Ser)_kin/Pase"/>
</dbReference>
<evidence type="ECO:0000256" key="2">
    <source>
        <dbReference type="ARBA" id="ARBA00001946"/>
    </source>
</evidence>
<comment type="miscellaneous">
    <text evidence="14">Both phosphorylation and phosphorolysis are carried out by the same active site and suggest a common mechanism for both reactions.</text>
</comment>
<dbReference type="Gene3D" id="3.40.50.300">
    <property type="entry name" value="P-loop containing nucleotide triphosphate hydrolases"/>
    <property type="match status" value="1"/>
</dbReference>
<name>A0AAE3AFT4_9FIRM</name>
<comment type="caution">
    <text evidence="17">The sequence shown here is derived from an EMBL/GenBank/DDBJ whole genome shotgun (WGS) entry which is preliminary data.</text>
</comment>
<feature type="region of interest" description="Important for the catalytic mechanism of both phosphorylation and dephosphorylation" evidence="14">
    <location>
        <begin position="206"/>
        <end position="215"/>
    </location>
</feature>
<feature type="region of interest" description="Important for the catalytic mechanism of dephosphorylation" evidence="14">
    <location>
        <begin position="269"/>
        <end position="274"/>
    </location>
</feature>
<dbReference type="EC" id="2.7.4.-" evidence="14"/>
<feature type="active site" evidence="14">
    <location>
        <position position="248"/>
    </location>
</feature>
<evidence type="ECO:0000256" key="5">
    <source>
        <dbReference type="ARBA" id="ARBA00022679"/>
    </source>
</evidence>
<dbReference type="GO" id="GO:0000287">
    <property type="term" value="F:magnesium ion binding"/>
    <property type="evidence" value="ECO:0007669"/>
    <property type="project" value="UniProtKB-UniRule"/>
</dbReference>